<dbReference type="InterPro" id="IPR002717">
    <property type="entry name" value="HAT_MYST-type"/>
</dbReference>
<evidence type="ECO:0000259" key="6">
    <source>
        <dbReference type="PROSITE" id="PS51726"/>
    </source>
</evidence>
<dbReference type="GO" id="GO:0006357">
    <property type="term" value="P:regulation of transcription by RNA polymerase II"/>
    <property type="evidence" value="ECO:0007669"/>
    <property type="project" value="TreeGrafter"/>
</dbReference>
<dbReference type="EC" id="2.3.1.48" evidence="4"/>
<evidence type="ECO:0000313" key="8">
    <source>
        <dbReference type="Proteomes" id="UP000250275"/>
    </source>
</evidence>
<feature type="compositionally biased region" description="Basic and acidic residues" evidence="5">
    <location>
        <begin position="80"/>
        <end position="96"/>
    </location>
</feature>
<reference evidence="7 8" key="1">
    <citation type="submission" date="2015-07" db="EMBL/GenBank/DDBJ databases">
        <title>The genome of Eufriesea mexicana.</title>
        <authorList>
            <person name="Pan H."/>
            <person name="Kapheim K."/>
        </authorList>
    </citation>
    <scope>NUCLEOTIDE SEQUENCE [LARGE SCALE GENOMIC DNA]</scope>
    <source>
        <strain evidence="7">0111107269</strain>
        <tissue evidence="7">Whole body</tissue>
    </source>
</reference>
<feature type="compositionally biased region" description="Basic residues" evidence="5">
    <location>
        <begin position="97"/>
        <end position="113"/>
    </location>
</feature>
<dbReference type="PROSITE" id="PS51726">
    <property type="entry name" value="MYST_HAT"/>
    <property type="match status" value="1"/>
</dbReference>
<accession>A0A310SS43</accession>
<feature type="compositionally biased region" description="Basic and acidic residues" evidence="5">
    <location>
        <begin position="159"/>
        <end position="168"/>
    </location>
</feature>
<keyword evidence="3" id="KW-0862">Zinc</keyword>
<keyword evidence="2" id="KW-0863">Zinc-finger</keyword>
<organism evidence="7 8">
    <name type="scientific">Eufriesea mexicana</name>
    <dbReference type="NCBI Taxonomy" id="516756"/>
    <lineage>
        <taxon>Eukaryota</taxon>
        <taxon>Metazoa</taxon>
        <taxon>Ecdysozoa</taxon>
        <taxon>Arthropoda</taxon>
        <taxon>Hexapoda</taxon>
        <taxon>Insecta</taxon>
        <taxon>Pterygota</taxon>
        <taxon>Neoptera</taxon>
        <taxon>Endopterygota</taxon>
        <taxon>Hymenoptera</taxon>
        <taxon>Apocrita</taxon>
        <taxon>Aculeata</taxon>
        <taxon>Apoidea</taxon>
        <taxon>Anthophila</taxon>
        <taxon>Apidae</taxon>
        <taxon>Eufriesea</taxon>
    </lineage>
</organism>
<dbReference type="GO" id="GO:0003712">
    <property type="term" value="F:transcription coregulator activity"/>
    <property type="evidence" value="ECO:0007669"/>
    <property type="project" value="TreeGrafter"/>
</dbReference>
<feature type="domain" description="MYST-type HAT" evidence="6">
    <location>
        <begin position="108"/>
        <end position="371"/>
    </location>
</feature>
<dbReference type="PANTHER" id="PTHR10615">
    <property type="entry name" value="HISTONE ACETYLTRANSFERASE"/>
    <property type="match status" value="1"/>
</dbReference>
<comment type="catalytic activity">
    <reaction evidence="4">
        <text>L-lysyl-[protein] + acetyl-CoA = N(6)-acetyl-L-lysyl-[protein] + CoA + H(+)</text>
        <dbReference type="Rhea" id="RHEA:45948"/>
        <dbReference type="Rhea" id="RHEA-COMP:9752"/>
        <dbReference type="Rhea" id="RHEA-COMP:10731"/>
        <dbReference type="ChEBI" id="CHEBI:15378"/>
        <dbReference type="ChEBI" id="CHEBI:29969"/>
        <dbReference type="ChEBI" id="CHEBI:57287"/>
        <dbReference type="ChEBI" id="CHEBI:57288"/>
        <dbReference type="ChEBI" id="CHEBI:61930"/>
        <dbReference type="EC" id="2.3.1.48"/>
    </reaction>
</comment>
<proteinExistence type="inferred from homology"/>
<dbReference type="EMBL" id="KQ759870">
    <property type="protein sequence ID" value="OAD62400.1"/>
    <property type="molecule type" value="Genomic_DNA"/>
</dbReference>
<keyword evidence="4" id="KW-0539">Nucleus</keyword>
<comment type="similarity">
    <text evidence="4">Belongs to the MYST (SAS/MOZ) family.</text>
</comment>
<evidence type="ECO:0000256" key="2">
    <source>
        <dbReference type="ARBA" id="ARBA00022771"/>
    </source>
</evidence>
<dbReference type="PANTHER" id="PTHR10615:SF161">
    <property type="entry name" value="HISTONE ACETYLTRANSFERASE KAT7"/>
    <property type="match status" value="1"/>
</dbReference>
<dbReference type="InterPro" id="IPR050603">
    <property type="entry name" value="MYST_HAT"/>
</dbReference>
<keyword evidence="1 7" id="KW-0808">Transferase</keyword>
<gene>
    <name evidence="7" type="ORF">WN48_07271</name>
</gene>
<dbReference type="GO" id="GO:0036409">
    <property type="term" value="C:histone H3-K14 acetyltransferase complex"/>
    <property type="evidence" value="ECO:0007669"/>
    <property type="project" value="TreeGrafter"/>
</dbReference>
<evidence type="ECO:0000256" key="1">
    <source>
        <dbReference type="ARBA" id="ARBA00022679"/>
    </source>
</evidence>
<feature type="region of interest" description="Disordered" evidence="5">
    <location>
        <begin position="139"/>
        <end position="216"/>
    </location>
</feature>
<feature type="compositionally biased region" description="Basic and acidic residues" evidence="5">
    <location>
        <begin position="139"/>
        <end position="149"/>
    </location>
</feature>
<dbReference type="InterPro" id="IPR016181">
    <property type="entry name" value="Acyl_CoA_acyltransferase"/>
</dbReference>
<dbReference type="SUPFAM" id="SSF55729">
    <property type="entry name" value="Acyl-CoA N-acyltransferases (Nat)"/>
    <property type="match status" value="1"/>
</dbReference>
<protein>
    <recommendedName>
        <fullName evidence="4">Histone acetyltransferase</fullName>
        <ecNumber evidence="4">2.3.1.48</ecNumber>
    </recommendedName>
</protein>
<name>A0A310SS43_9HYME</name>
<keyword evidence="2" id="KW-0479">Metal-binding</keyword>
<dbReference type="GO" id="GO:0010484">
    <property type="term" value="F:histone H3 acetyltransferase activity"/>
    <property type="evidence" value="ECO:0007669"/>
    <property type="project" value="TreeGrafter"/>
</dbReference>
<dbReference type="Gene3D" id="3.40.630.30">
    <property type="match status" value="1"/>
</dbReference>
<dbReference type="GO" id="GO:0010485">
    <property type="term" value="F:histone H4 acetyltransferase activity"/>
    <property type="evidence" value="ECO:0007669"/>
    <property type="project" value="TreeGrafter"/>
</dbReference>
<sequence length="371" mass="41821">MVVVMAATYRERDDGDGWLWRTYAMRLRRAVPGGWFRRVGDADGGGGSCKRGMVVAEDDGEGMDEGTERKVEEDETIGGKSKEEKRRKIERQDMTGRGKKKRRDRGMAQRRQREKLVQERQSEGRSIFLKNIPQTWCEAEKGRSKRDIGTRTSSSSRGRRYDTRRPLGEEVGVGSPNPPPPTTSVELPLDLSSFLPAKPHPDRGRSMPDSPVHTTKSRRIHIVVPRSWGREKSSFLNYNVSCILTLPPYQRQGYGRLLIDFSEYARFLRASRPLNLGANQGEDDDMPTNEIERIAELGTGVYRNASAVSVVWSLVDVAVAGIERRRPARAATPRLSNEHLVGFLSLNNRSRPVPLKLASSCQDFPSTFLRP</sequence>
<evidence type="ECO:0000256" key="4">
    <source>
        <dbReference type="RuleBase" id="RU361211"/>
    </source>
</evidence>
<evidence type="ECO:0000313" key="7">
    <source>
        <dbReference type="EMBL" id="OAD62400.1"/>
    </source>
</evidence>
<dbReference type="GO" id="GO:0003682">
    <property type="term" value="F:chromatin binding"/>
    <property type="evidence" value="ECO:0007669"/>
    <property type="project" value="TreeGrafter"/>
</dbReference>
<comment type="subcellular location">
    <subcellularLocation>
        <location evidence="4">Nucleus</location>
    </subcellularLocation>
</comment>
<dbReference type="Pfam" id="PF01853">
    <property type="entry name" value="MOZ_SAS"/>
    <property type="match status" value="1"/>
</dbReference>
<feature type="region of interest" description="Disordered" evidence="5">
    <location>
        <begin position="58"/>
        <end position="122"/>
    </location>
</feature>
<evidence type="ECO:0000256" key="5">
    <source>
        <dbReference type="SAM" id="MobiDB-lite"/>
    </source>
</evidence>
<dbReference type="AlphaFoldDB" id="A0A310SS43"/>
<keyword evidence="8" id="KW-1185">Reference proteome</keyword>
<evidence type="ECO:0000256" key="3">
    <source>
        <dbReference type="ARBA" id="ARBA00022833"/>
    </source>
</evidence>
<dbReference type="Proteomes" id="UP000250275">
    <property type="component" value="Unassembled WGS sequence"/>
</dbReference>
<dbReference type="GO" id="GO:0008270">
    <property type="term" value="F:zinc ion binding"/>
    <property type="evidence" value="ECO:0007669"/>
    <property type="project" value="UniProtKB-KW"/>
</dbReference>